<dbReference type="SUPFAM" id="SSF64376">
    <property type="entry name" value="YlxR-like"/>
    <property type="match status" value="1"/>
</dbReference>
<dbReference type="PANTHER" id="PTHR34215:SF1">
    <property type="entry name" value="YLXR DOMAIN-CONTAINING PROTEIN"/>
    <property type="match status" value="1"/>
</dbReference>
<protein>
    <submittedName>
        <fullName evidence="2">DUF448 domain-containing protein</fullName>
    </submittedName>
</protein>
<dbReference type="InterPro" id="IPR037465">
    <property type="entry name" value="YlxR"/>
</dbReference>
<accession>A0A5R9GM16</accession>
<dbReference type="InterPro" id="IPR035931">
    <property type="entry name" value="YlxR-like_sf"/>
</dbReference>
<dbReference type="Proteomes" id="UP000306585">
    <property type="component" value="Unassembled WGS sequence"/>
</dbReference>
<proteinExistence type="predicted"/>
<dbReference type="Pfam" id="PF04296">
    <property type="entry name" value="YlxR"/>
    <property type="match status" value="1"/>
</dbReference>
<keyword evidence="3" id="KW-1185">Reference proteome</keyword>
<dbReference type="Gene3D" id="3.30.1330.30">
    <property type="match status" value="1"/>
</dbReference>
<dbReference type="InterPro" id="IPR007393">
    <property type="entry name" value="YlxR_dom"/>
</dbReference>
<name>A0A5R9GM16_9PROT</name>
<gene>
    <name evidence="2" type="ORF">FEF65_09355</name>
</gene>
<feature type="domain" description="YlxR" evidence="1">
    <location>
        <begin position="9"/>
        <end position="64"/>
    </location>
</feature>
<organism evidence="2 3">
    <name type="scientific">Mariprofundus erugo</name>
    <dbReference type="NCBI Taxonomy" id="2528639"/>
    <lineage>
        <taxon>Bacteria</taxon>
        <taxon>Pseudomonadati</taxon>
        <taxon>Pseudomonadota</taxon>
        <taxon>Candidatius Mariprofundia</taxon>
        <taxon>Mariprofundales</taxon>
        <taxon>Mariprofundaceae</taxon>
        <taxon>Mariprofundus</taxon>
    </lineage>
</organism>
<dbReference type="InterPro" id="IPR029064">
    <property type="entry name" value="Ribosomal_eL30-like_sf"/>
</dbReference>
<evidence type="ECO:0000313" key="2">
    <source>
        <dbReference type="EMBL" id="TLS66718.1"/>
    </source>
</evidence>
<dbReference type="Gene3D" id="3.30.1230.10">
    <property type="entry name" value="YlxR-like"/>
    <property type="match status" value="1"/>
</dbReference>
<evidence type="ECO:0000313" key="3">
    <source>
        <dbReference type="Proteomes" id="UP000306585"/>
    </source>
</evidence>
<sequence>MTDHRDPMRRCIICRQSLPADAMLRLIVDEEGQIWPDLLRQLPGRGAYHCMGDGCLSACSDKRLQVLKKDFSVVFPQWEALRLRIEHVLDKQQQRMFSRLGRTAAIGRDAVMHRLWNNAPVVLLLAEDAGDALVRQIQDAADKRGHAGDGCELVRVAGRDWLGRMLGRDQVAVAALDASAMAGKLKQYCVWYGRMKVSG</sequence>
<evidence type="ECO:0000259" key="1">
    <source>
        <dbReference type="Pfam" id="PF04296"/>
    </source>
</evidence>
<dbReference type="EMBL" id="VBRY01000008">
    <property type="protein sequence ID" value="TLS66718.1"/>
    <property type="molecule type" value="Genomic_DNA"/>
</dbReference>
<dbReference type="PANTHER" id="PTHR34215">
    <property type="entry name" value="BLL0784 PROTEIN"/>
    <property type="match status" value="1"/>
</dbReference>
<comment type="caution">
    <text evidence="2">The sequence shown here is derived from an EMBL/GenBank/DDBJ whole genome shotgun (WGS) entry which is preliminary data.</text>
</comment>
<reference evidence="2 3" key="1">
    <citation type="journal article" date="2019" name="Appl. Environ. Microbiol.">
        <title>Environmental Evidence and Genomic Insight of Iron-oxidizing Bacteria Preference Towards More Corrosion Resistant Stainless Steel at Higher Salinities.</title>
        <authorList>
            <person name="Garrison C.E."/>
            <person name="Price K.A."/>
            <person name="Field E.K."/>
        </authorList>
    </citation>
    <scope>NUCLEOTIDE SEQUENCE [LARGE SCALE GENOMIC DNA]</scope>
    <source>
        <strain evidence="2 3">P3</strain>
    </source>
</reference>
<dbReference type="AlphaFoldDB" id="A0A5R9GM16"/>